<evidence type="ECO:0000256" key="1">
    <source>
        <dbReference type="SAM" id="MobiDB-lite"/>
    </source>
</evidence>
<evidence type="ECO:0000256" key="2">
    <source>
        <dbReference type="SAM" id="SignalP"/>
    </source>
</evidence>
<dbReference type="InterPro" id="IPR036501">
    <property type="entry name" value="Inhibitor_vert_lysozyme_sf"/>
</dbReference>
<organism evidence="3 4">
    <name type="scientific">Vogesella aquatica</name>
    <dbReference type="NCBI Taxonomy" id="2984206"/>
    <lineage>
        <taxon>Bacteria</taxon>
        <taxon>Pseudomonadati</taxon>
        <taxon>Pseudomonadota</taxon>
        <taxon>Betaproteobacteria</taxon>
        <taxon>Neisseriales</taxon>
        <taxon>Chromobacteriaceae</taxon>
        <taxon>Vogesella</taxon>
    </lineage>
</organism>
<proteinExistence type="predicted"/>
<feature type="chain" id="PRO_5045957959" evidence="2">
    <location>
        <begin position="20"/>
        <end position="162"/>
    </location>
</feature>
<accession>A0ABT5J1J3</accession>
<feature type="region of interest" description="Disordered" evidence="1">
    <location>
        <begin position="139"/>
        <end position="162"/>
    </location>
</feature>
<dbReference type="SUPFAM" id="SSF89872">
    <property type="entry name" value="Inhibitor of vertebrate lysozyme, Ivy"/>
    <property type="match status" value="1"/>
</dbReference>
<sequence>MQKTALILATLLAASPLWAKPVTARQAATCKTQASCAYFGDVYGGDRAFRTAVQAVFRGSGNKAPAWVAAGVMSPLLPIQQGRELYLRGSVCQPHNCPHQLWVLYQPRRQQLVARYTREDGSEVWLGRPSAAQKALLQDENDPASPLAGKLTDSTPLPLVLP</sequence>
<keyword evidence="2" id="KW-0732">Signal</keyword>
<name>A0ABT5J1J3_9NEIS</name>
<evidence type="ECO:0000313" key="3">
    <source>
        <dbReference type="EMBL" id="MDC7718691.1"/>
    </source>
</evidence>
<dbReference type="Proteomes" id="UP001219956">
    <property type="component" value="Unassembled WGS sequence"/>
</dbReference>
<dbReference type="RefSeq" id="WP_272752926.1">
    <property type="nucleotide sequence ID" value="NZ_JAQQLF010000024.1"/>
</dbReference>
<dbReference type="EMBL" id="JAQQLF010000024">
    <property type="protein sequence ID" value="MDC7718691.1"/>
    <property type="molecule type" value="Genomic_DNA"/>
</dbReference>
<reference evidence="3 4" key="1">
    <citation type="submission" date="2023-01" db="EMBL/GenBank/DDBJ databases">
        <title>Novel species of the genus Vogesella isolated from rivers.</title>
        <authorList>
            <person name="Lu H."/>
        </authorList>
    </citation>
    <scope>NUCLEOTIDE SEQUENCE [LARGE SCALE GENOMIC DNA]</scope>
    <source>
        <strain evidence="3 4">DC21W</strain>
    </source>
</reference>
<dbReference type="Pfam" id="PF08816">
    <property type="entry name" value="Ivy"/>
    <property type="match status" value="1"/>
</dbReference>
<gene>
    <name evidence="3" type="ORF">PQU95_15925</name>
</gene>
<keyword evidence="4" id="KW-1185">Reference proteome</keyword>
<comment type="caution">
    <text evidence="3">The sequence shown here is derived from an EMBL/GenBank/DDBJ whole genome shotgun (WGS) entry which is preliminary data.</text>
</comment>
<feature type="signal peptide" evidence="2">
    <location>
        <begin position="1"/>
        <end position="19"/>
    </location>
</feature>
<evidence type="ECO:0000313" key="4">
    <source>
        <dbReference type="Proteomes" id="UP001219956"/>
    </source>
</evidence>
<protein>
    <submittedName>
        <fullName evidence="3">Ivy family c-type lysozyme inhibitor</fullName>
    </submittedName>
</protein>
<dbReference type="Gene3D" id="3.40.1420.10">
    <property type="entry name" value="Inhibitor of vertebrate lysozyme"/>
    <property type="match status" value="1"/>
</dbReference>